<proteinExistence type="predicted"/>
<dbReference type="AlphaFoldDB" id="A0AAV2Q7L5"/>
<feature type="chain" id="PRO_5043674112" evidence="2">
    <location>
        <begin position="19"/>
        <end position="106"/>
    </location>
</feature>
<evidence type="ECO:0000313" key="4">
    <source>
        <dbReference type="Proteomes" id="UP001497623"/>
    </source>
</evidence>
<gene>
    <name evidence="3" type="ORF">MNOR_LOCUS7980</name>
</gene>
<feature type="non-terminal residue" evidence="3">
    <location>
        <position position="1"/>
    </location>
</feature>
<evidence type="ECO:0000313" key="3">
    <source>
        <dbReference type="EMBL" id="CAL4069645.1"/>
    </source>
</evidence>
<sequence>FLTLILVIWEVSCEDTWSWDSEDTNKTSLVTQPSKSHEGVEEKSQKLNISSDSELDTRLNVTGEARFLGIGDKLCSLGLGANCKKTYPPAIESHHGAPPPPKPASS</sequence>
<reference evidence="3 4" key="1">
    <citation type="submission" date="2024-05" db="EMBL/GenBank/DDBJ databases">
        <authorList>
            <person name="Wallberg A."/>
        </authorList>
    </citation>
    <scope>NUCLEOTIDE SEQUENCE [LARGE SCALE GENOMIC DNA]</scope>
</reference>
<protein>
    <submittedName>
        <fullName evidence="3">Uncharacterized protein</fullName>
    </submittedName>
</protein>
<keyword evidence="2" id="KW-0732">Signal</keyword>
<organism evidence="3 4">
    <name type="scientific">Meganyctiphanes norvegica</name>
    <name type="common">Northern krill</name>
    <name type="synonym">Thysanopoda norvegica</name>
    <dbReference type="NCBI Taxonomy" id="48144"/>
    <lineage>
        <taxon>Eukaryota</taxon>
        <taxon>Metazoa</taxon>
        <taxon>Ecdysozoa</taxon>
        <taxon>Arthropoda</taxon>
        <taxon>Crustacea</taxon>
        <taxon>Multicrustacea</taxon>
        <taxon>Malacostraca</taxon>
        <taxon>Eumalacostraca</taxon>
        <taxon>Eucarida</taxon>
        <taxon>Euphausiacea</taxon>
        <taxon>Euphausiidae</taxon>
        <taxon>Meganyctiphanes</taxon>
    </lineage>
</organism>
<feature type="region of interest" description="Disordered" evidence="1">
    <location>
        <begin position="19"/>
        <end position="49"/>
    </location>
</feature>
<comment type="caution">
    <text evidence="3">The sequence shown here is derived from an EMBL/GenBank/DDBJ whole genome shotgun (WGS) entry which is preliminary data.</text>
</comment>
<feature type="signal peptide" evidence="2">
    <location>
        <begin position="1"/>
        <end position="18"/>
    </location>
</feature>
<keyword evidence="4" id="KW-1185">Reference proteome</keyword>
<evidence type="ECO:0000256" key="2">
    <source>
        <dbReference type="SAM" id="SignalP"/>
    </source>
</evidence>
<accession>A0AAV2Q7L5</accession>
<dbReference type="EMBL" id="CAXKWB010003613">
    <property type="protein sequence ID" value="CAL4069645.1"/>
    <property type="molecule type" value="Genomic_DNA"/>
</dbReference>
<evidence type="ECO:0000256" key="1">
    <source>
        <dbReference type="SAM" id="MobiDB-lite"/>
    </source>
</evidence>
<name>A0AAV2Q7L5_MEGNR</name>
<feature type="non-terminal residue" evidence="3">
    <location>
        <position position="106"/>
    </location>
</feature>
<dbReference type="Proteomes" id="UP001497623">
    <property type="component" value="Unassembled WGS sequence"/>
</dbReference>
<feature type="compositionally biased region" description="Basic and acidic residues" evidence="1">
    <location>
        <begin position="35"/>
        <end position="45"/>
    </location>
</feature>